<organism evidence="2 3">
    <name type="scientific">Brevibacillus agri</name>
    <dbReference type="NCBI Taxonomy" id="51101"/>
    <lineage>
        <taxon>Bacteria</taxon>
        <taxon>Bacillati</taxon>
        <taxon>Bacillota</taxon>
        <taxon>Bacilli</taxon>
        <taxon>Bacillales</taxon>
        <taxon>Paenibacillaceae</taxon>
        <taxon>Brevibacillus</taxon>
    </lineage>
</organism>
<evidence type="ECO:0000313" key="2">
    <source>
        <dbReference type="EMBL" id="GED27277.1"/>
    </source>
</evidence>
<gene>
    <name evidence="2" type="ORF">BAG01nite_33790</name>
</gene>
<dbReference type="RefSeq" id="WP_165328990.1">
    <property type="nucleotide sequence ID" value="NZ_BJOD01000038.1"/>
</dbReference>
<dbReference type="Proteomes" id="UP000317180">
    <property type="component" value="Unassembled WGS sequence"/>
</dbReference>
<evidence type="ECO:0000313" key="3">
    <source>
        <dbReference type="Proteomes" id="UP000317180"/>
    </source>
</evidence>
<dbReference type="EMBL" id="BJOD01000038">
    <property type="protein sequence ID" value="GED27277.1"/>
    <property type="molecule type" value="Genomic_DNA"/>
</dbReference>
<evidence type="ECO:0000256" key="1">
    <source>
        <dbReference type="SAM" id="MobiDB-lite"/>
    </source>
</evidence>
<dbReference type="GeneID" id="82813842"/>
<keyword evidence="3" id="KW-1185">Reference proteome</keyword>
<proteinExistence type="predicted"/>
<sequence length="48" mass="5716">MRGYDEAFQQEVEEYRNNPDKGTRNQTTSRDRHDLAEKQETRKDSNNG</sequence>
<reference evidence="2 3" key="1">
    <citation type="submission" date="2019-06" db="EMBL/GenBank/DDBJ databases">
        <title>Whole genome shotgun sequence of Brevibacillus agri NBRC 15538.</title>
        <authorList>
            <person name="Hosoyama A."/>
            <person name="Uohara A."/>
            <person name="Ohji S."/>
            <person name="Ichikawa N."/>
        </authorList>
    </citation>
    <scope>NUCLEOTIDE SEQUENCE [LARGE SCALE GENOMIC DNA]</scope>
    <source>
        <strain evidence="2 3">NBRC 15538</strain>
    </source>
</reference>
<feature type="compositionally biased region" description="Basic and acidic residues" evidence="1">
    <location>
        <begin position="13"/>
        <end position="48"/>
    </location>
</feature>
<accession>A0ABQ0STQ4</accession>
<protein>
    <submittedName>
        <fullName evidence="2">Uncharacterized protein</fullName>
    </submittedName>
</protein>
<comment type="caution">
    <text evidence="2">The sequence shown here is derived from an EMBL/GenBank/DDBJ whole genome shotgun (WGS) entry which is preliminary data.</text>
</comment>
<feature type="region of interest" description="Disordered" evidence="1">
    <location>
        <begin position="1"/>
        <end position="48"/>
    </location>
</feature>
<name>A0ABQ0STQ4_9BACL</name>